<proteinExistence type="inferred from homology"/>
<dbReference type="InterPro" id="IPR015424">
    <property type="entry name" value="PyrdxlP-dep_Trfase"/>
</dbReference>
<dbReference type="EC" id="4.4.1.13" evidence="2"/>
<dbReference type="InterPro" id="IPR015422">
    <property type="entry name" value="PyrdxlP-dep_Trfase_small"/>
</dbReference>
<evidence type="ECO:0000313" key="7">
    <source>
        <dbReference type="EMBL" id="KIS02886.1"/>
    </source>
</evidence>
<comment type="similarity">
    <text evidence="5">Belongs to the class-II pyridoxal-phosphate-dependent aminotransferase family. MalY/PatB cystathionine beta-lyase subfamily.</text>
</comment>
<name>A0A0D1A7Z9_9LACO</name>
<dbReference type="Pfam" id="PF00155">
    <property type="entry name" value="Aminotran_1_2"/>
    <property type="match status" value="1"/>
</dbReference>
<dbReference type="Gene3D" id="3.40.640.10">
    <property type="entry name" value="Type I PLP-dependent aspartate aminotransferase-like (Major domain)"/>
    <property type="match status" value="1"/>
</dbReference>
<dbReference type="Proteomes" id="UP000032279">
    <property type="component" value="Unassembled WGS sequence"/>
</dbReference>
<dbReference type="EMBL" id="AWTT01000042">
    <property type="protein sequence ID" value="KIS02886.1"/>
    <property type="molecule type" value="Genomic_DNA"/>
</dbReference>
<reference evidence="7 8" key="1">
    <citation type="submission" date="2013-08" db="EMBL/GenBank/DDBJ databases">
        <title>Lactobacillus wasatchii sp. WDC04, a late gas producing bacteria isolated from aged chedder cheese.</title>
        <authorList>
            <person name="Oberg C.J."/>
            <person name="Culumber M."/>
            <person name="McMahon D.J."/>
            <person name="Broadbent J.R."/>
            <person name="Oberg T.S."/>
            <person name="Ortaki F."/>
        </authorList>
    </citation>
    <scope>NUCLEOTIDE SEQUENCE [LARGE SCALE GENOMIC DNA]</scope>
    <source>
        <strain evidence="7 8">WDC04</strain>
    </source>
</reference>
<organism evidence="7 8">
    <name type="scientific">Paucilactobacillus wasatchensis</name>
    <dbReference type="NCBI Taxonomy" id="1335616"/>
    <lineage>
        <taxon>Bacteria</taxon>
        <taxon>Bacillati</taxon>
        <taxon>Bacillota</taxon>
        <taxon>Bacilli</taxon>
        <taxon>Lactobacillales</taxon>
        <taxon>Lactobacillaceae</taxon>
        <taxon>Paucilactobacillus</taxon>
    </lineage>
</organism>
<keyword evidence="7" id="KW-0032">Aminotransferase</keyword>
<evidence type="ECO:0000256" key="1">
    <source>
        <dbReference type="ARBA" id="ARBA00001933"/>
    </source>
</evidence>
<dbReference type="Gene3D" id="3.90.1150.10">
    <property type="entry name" value="Aspartate Aminotransferase, domain 1"/>
    <property type="match status" value="1"/>
</dbReference>
<keyword evidence="8" id="KW-1185">Reference proteome</keyword>
<protein>
    <recommendedName>
        <fullName evidence="2">cysteine-S-conjugate beta-lyase</fullName>
        <ecNumber evidence="2">4.4.1.13</ecNumber>
    </recommendedName>
</protein>
<dbReference type="PATRIC" id="fig|1335616.4.peg.1535"/>
<dbReference type="GO" id="GO:0047804">
    <property type="term" value="F:cysteine-S-conjugate beta-lyase activity"/>
    <property type="evidence" value="ECO:0007669"/>
    <property type="project" value="UniProtKB-EC"/>
</dbReference>
<sequence>MDFDTIINRVNTGSHKWAITDQPENSDVIAMTVADMDFATPDFIRDDLLPASSILGYTSAPHDYFPSIIKWQQQHHHLELTPEQIIPLTGVLPGLSFALRTITKPSDNVLIFCPVYAPFASAIRNSGRHILNFELTIDADDQYCIDFVRLEHTLATQRVPLMILCNPQNPSGHVWSEEDLAKLVQLAKQYHTFIISDEIHQDLVYQPESFTSLLELPDAASVGLVISAATKTFNMPGVKNAYMFVKDEFLANKINTLIETEFGDGISAMGFNATAAALSKGEQWHTELINYLHTNRDTAYKLFTNSKIVPMLPQSTYLMWLDFSKTGLSDDEIDQKLIREAKVQLNRGSQYGTNGEHWFRLNFATPKAQLVTAIERIIAAFK</sequence>
<comment type="cofactor">
    <cofactor evidence="1">
        <name>pyridoxal 5'-phosphate</name>
        <dbReference type="ChEBI" id="CHEBI:597326"/>
    </cofactor>
</comment>
<comment type="caution">
    <text evidence="7">The sequence shown here is derived from an EMBL/GenBank/DDBJ whole genome shotgun (WGS) entry which is preliminary data.</text>
</comment>
<dbReference type="InterPro" id="IPR004839">
    <property type="entry name" value="Aminotransferase_I/II_large"/>
</dbReference>
<evidence type="ECO:0000313" key="8">
    <source>
        <dbReference type="Proteomes" id="UP000032279"/>
    </source>
</evidence>
<dbReference type="STRING" id="1335616.WDC_1529"/>
<keyword evidence="3" id="KW-0663">Pyridoxal phosphate</keyword>
<gene>
    <name evidence="7" type="ORF">WDC_1529</name>
</gene>
<dbReference type="InterPro" id="IPR015421">
    <property type="entry name" value="PyrdxlP-dep_Trfase_major"/>
</dbReference>
<dbReference type="SUPFAM" id="SSF53383">
    <property type="entry name" value="PLP-dependent transferases"/>
    <property type="match status" value="1"/>
</dbReference>
<dbReference type="InterPro" id="IPR051798">
    <property type="entry name" value="Class-II_PLP-Dep_Aminotrans"/>
</dbReference>
<evidence type="ECO:0000256" key="3">
    <source>
        <dbReference type="ARBA" id="ARBA00022898"/>
    </source>
</evidence>
<evidence type="ECO:0000259" key="6">
    <source>
        <dbReference type="Pfam" id="PF00155"/>
    </source>
</evidence>
<dbReference type="RefSeq" id="WP_052497826.1">
    <property type="nucleotide sequence ID" value="NZ_AWTT01000042.1"/>
</dbReference>
<keyword evidence="4" id="KW-0456">Lyase</keyword>
<accession>A0A0D1A7Z9</accession>
<evidence type="ECO:0000256" key="5">
    <source>
        <dbReference type="ARBA" id="ARBA00037974"/>
    </source>
</evidence>
<evidence type="ECO:0000256" key="2">
    <source>
        <dbReference type="ARBA" id="ARBA00012224"/>
    </source>
</evidence>
<dbReference type="PANTHER" id="PTHR43525:SF1">
    <property type="entry name" value="PROTEIN MALY"/>
    <property type="match status" value="1"/>
</dbReference>
<dbReference type="GO" id="GO:0030170">
    <property type="term" value="F:pyridoxal phosphate binding"/>
    <property type="evidence" value="ECO:0007669"/>
    <property type="project" value="InterPro"/>
</dbReference>
<dbReference type="PANTHER" id="PTHR43525">
    <property type="entry name" value="PROTEIN MALY"/>
    <property type="match status" value="1"/>
</dbReference>
<keyword evidence="7" id="KW-0808">Transferase</keyword>
<feature type="domain" description="Aminotransferase class I/classII large" evidence="6">
    <location>
        <begin position="67"/>
        <end position="377"/>
    </location>
</feature>
<dbReference type="AlphaFoldDB" id="A0A0D1A7Z9"/>
<evidence type="ECO:0000256" key="4">
    <source>
        <dbReference type="ARBA" id="ARBA00023239"/>
    </source>
</evidence>
<dbReference type="GO" id="GO:0008483">
    <property type="term" value="F:transaminase activity"/>
    <property type="evidence" value="ECO:0007669"/>
    <property type="project" value="UniProtKB-KW"/>
</dbReference>
<dbReference type="CDD" id="cd00609">
    <property type="entry name" value="AAT_like"/>
    <property type="match status" value="1"/>
</dbReference>